<feature type="transmembrane region" description="Helical" evidence="1">
    <location>
        <begin position="85"/>
        <end position="106"/>
    </location>
</feature>
<dbReference type="PANTHER" id="PTHR36435">
    <property type="entry name" value="SLR1288 PROTEIN"/>
    <property type="match status" value="1"/>
</dbReference>
<dbReference type="AlphaFoldDB" id="A0A6P0UQU9"/>
<feature type="transmembrane region" description="Helical" evidence="1">
    <location>
        <begin position="170"/>
        <end position="191"/>
    </location>
</feature>
<feature type="transmembrane region" description="Helical" evidence="1">
    <location>
        <begin position="197"/>
        <end position="216"/>
    </location>
</feature>
<keyword evidence="1" id="KW-1133">Transmembrane helix</keyword>
<keyword evidence="3" id="KW-0378">Hydrolase</keyword>
<keyword evidence="3" id="KW-0482">Metalloprotease</keyword>
<proteinExistence type="predicted"/>
<dbReference type="Proteomes" id="UP000468581">
    <property type="component" value="Unassembled WGS sequence"/>
</dbReference>
<feature type="transmembrane region" description="Helical" evidence="1">
    <location>
        <begin position="45"/>
        <end position="64"/>
    </location>
</feature>
<feature type="transmembrane region" description="Helical" evidence="1">
    <location>
        <begin position="21"/>
        <end position="39"/>
    </location>
</feature>
<dbReference type="Pfam" id="PF02517">
    <property type="entry name" value="Rce1-like"/>
    <property type="match status" value="1"/>
</dbReference>
<name>A0A6P0UQU9_9FLAO</name>
<sequence>MSSENKQVSGDITKETNYKGFLLDLVIYLPIMFLIREVSIPNTSFIVTGLFWSFTTLAVASWRMKVRNISWKELGLRRPQNFKKTLLVAGLILVTTIICLLAFNIIKDQLPFFADQISEPEASTKPEGSKFGNLKGNWGLFFAIMPMVLIESCLEELLDRGFLINWFEKVFSKTSFATLIAVVLQAAIFGFRHSYDLSERSITVGIIGLIMGIAYVKSGRNLWPLIIAHCVLNTMSMIDRVV</sequence>
<protein>
    <submittedName>
        <fullName evidence="3">CPBP family intramembrane metalloprotease</fullName>
    </submittedName>
</protein>
<dbReference type="GO" id="GO:0006508">
    <property type="term" value="P:proteolysis"/>
    <property type="evidence" value="ECO:0007669"/>
    <property type="project" value="UniProtKB-KW"/>
</dbReference>
<reference evidence="3 4" key="1">
    <citation type="submission" date="2020-01" db="EMBL/GenBank/DDBJ databases">
        <title>Leptobacterium flavescens.</title>
        <authorList>
            <person name="Wang G."/>
        </authorList>
    </citation>
    <scope>NUCLEOTIDE SEQUENCE [LARGE SCALE GENOMIC DNA]</scope>
    <source>
        <strain evidence="3 4">KCTC 22160</strain>
    </source>
</reference>
<feature type="transmembrane region" description="Helical" evidence="1">
    <location>
        <begin position="138"/>
        <end position="158"/>
    </location>
</feature>
<dbReference type="RefSeq" id="WP_163608555.1">
    <property type="nucleotide sequence ID" value="NZ_JAABOO010000004.1"/>
</dbReference>
<accession>A0A6P0UQU9</accession>
<dbReference type="GO" id="GO:0008237">
    <property type="term" value="F:metallopeptidase activity"/>
    <property type="evidence" value="ECO:0007669"/>
    <property type="project" value="UniProtKB-KW"/>
</dbReference>
<keyword evidence="1" id="KW-0812">Transmembrane</keyword>
<dbReference type="GO" id="GO:0080120">
    <property type="term" value="P:CAAX-box protein maturation"/>
    <property type="evidence" value="ECO:0007669"/>
    <property type="project" value="UniProtKB-ARBA"/>
</dbReference>
<dbReference type="InterPro" id="IPR052710">
    <property type="entry name" value="CAAX_protease"/>
</dbReference>
<dbReference type="EMBL" id="JAABOO010000004">
    <property type="protein sequence ID" value="NER15267.1"/>
    <property type="molecule type" value="Genomic_DNA"/>
</dbReference>
<evidence type="ECO:0000259" key="2">
    <source>
        <dbReference type="Pfam" id="PF02517"/>
    </source>
</evidence>
<comment type="caution">
    <text evidence="3">The sequence shown here is derived from an EMBL/GenBank/DDBJ whole genome shotgun (WGS) entry which is preliminary data.</text>
</comment>
<evidence type="ECO:0000313" key="4">
    <source>
        <dbReference type="Proteomes" id="UP000468581"/>
    </source>
</evidence>
<dbReference type="PANTHER" id="PTHR36435:SF1">
    <property type="entry name" value="CAAX AMINO TERMINAL PROTEASE FAMILY PROTEIN"/>
    <property type="match status" value="1"/>
</dbReference>
<feature type="domain" description="CAAX prenyl protease 2/Lysostaphin resistance protein A-like" evidence="2">
    <location>
        <begin position="138"/>
        <end position="235"/>
    </location>
</feature>
<keyword evidence="4" id="KW-1185">Reference proteome</keyword>
<keyword evidence="1" id="KW-0472">Membrane</keyword>
<evidence type="ECO:0000313" key="3">
    <source>
        <dbReference type="EMBL" id="NER15267.1"/>
    </source>
</evidence>
<dbReference type="GO" id="GO:0004175">
    <property type="term" value="F:endopeptidase activity"/>
    <property type="evidence" value="ECO:0007669"/>
    <property type="project" value="UniProtKB-ARBA"/>
</dbReference>
<keyword evidence="3" id="KW-0645">Protease</keyword>
<gene>
    <name evidence="3" type="ORF">GWK08_17555</name>
</gene>
<evidence type="ECO:0000256" key="1">
    <source>
        <dbReference type="SAM" id="Phobius"/>
    </source>
</evidence>
<dbReference type="InterPro" id="IPR003675">
    <property type="entry name" value="Rce1/LyrA-like_dom"/>
</dbReference>
<organism evidence="3 4">
    <name type="scientific">Leptobacterium flavescens</name>
    <dbReference type="NCBI Taxonomy" id="472055"/>
    <lineage>
        <taxon>Bacteria</taxon>
        <taxon>Pseudomonadati</taxon>
        <taxon>Bacteroidota</taxon>
        <taxon>Flavobacteriia</taxon>
        <taxon>Flavobacteriales</taxon>
        <taxon>Flavobacteriaceae</taxon>
        <taxon>Leptobacterium</taxon>
    </lineage>
</organism>